<dbReference type="AlphaFoldDB" id="A0A7J0DG86"/>
<dbReference type="EMBL" id="BJWL01000215">
    <property type="protein sequence ID" value="GFS34695.1"/>
    <property type="molecule type" value="Genomic_DNA"/>
</dbReference>
<dbReference type="PANTHER" id="PTHR48045:SF37">
    <property type="entry name" value="UDP-GLYCOSYLTRANSFERASE 92A1-LIKE"/>
    <property type="match status" value="1"/>
</dbReference>
<keyword evidence="2" id="KW-1185">Reference proteome</keyword>
<dbReference type="PANTHER" id="PTHR48045">
    <property type="entry name" value="UDP-GLYCOSYLTRANSFERASE 72B1"/>
    <property type="match status" value="1"/>
</dbReference>
<proteinExistence type="predicted"/>
<name>A0A7J0DG86_9ERIC</name>
<dbReference type="Proteomes" id="UP000585474">
    <property type="component" value="Unassembled WGS sequence"/>
</dbReference>
<evidence type="ECO:0008006" key="3">
    <source>
        <dbReference type="Google" id="ProtNLM"/>
    </source>
</evidence>
<evidence type="ECO:0000313" key="1">
    <source>
        <dbReference type="EMBL" id="GFS34695.1"/>
    </source>
</evidence>
<sequence length="297" mass="33788">MSFIEVIRLFSAAEKLESPFKRLIMVITERNGYAPVCIISDMFLGWTEKVARELGIFHSVFIAGAALLFPLSTPLWGTDEEEFSLPDFPEAGKIQQALIPCDLKYEDGADIFFQFRLHQFTSSPLHLFSLRLIRITNPNLTSTNEELAMGLEASGKAFIWVARPPPQSSMQLRNLELNGYPMDSKIESHKRIWGFWVCQLLGGLWLESSCLTLKCRTRKYAFGNNSDAIMHDRITEVIKMVEETEKGEEMRRKAREVRNKMEFAIKDGVWFKGSSVKATEEFIGTVISATNSFVPTI</sequence>
<dbReference type="SUPFAM" id="SSF53756">
    <property type="entry name" value="UDP-Glycosyltransferase/glycogen phosphorylase"/>
    <property type="match status" value="1"/>
</dbReference>
<evidence type="ECO:0000313" key="2">
    <source>
        <dbReference type="Proteomes" id="UP000585474"/>
    </source>
</evidence>
<reference evidence="2" key="1">
    <citation type="submission" date="2019-07" db="EMBL/GenBank/DDBJ databases">
        <title>De Novo Assembly of kiwifruit Actinidia rufa.</title>
        <authorList>
            <person name="Sugita-Konishi S."/>
            <person name="Sato K."/>
            <person name="Mori E."/>
            <person name="Abe Y."/>
            <person name="Kisaki G."/>
            <person name="Hamano K."/>
            <person name="Suezawa K."/>
            <person name="Otani M."/>
            <person name="Fukuda T."/>
            <person name="Manabe T."/>
            <person name="Gomi K."/>
            <person name="Tabuchi M."/>
            <person name="Akimitsu K."/>
            <person name="Kataoka I."/>
        </authorList>
    </citation>
    <scope>NUCLEOTIDE SEQUENCE [LARGE SCALE GENOMIC DNA]</scope>
    <source>
        <strain evidence="2">cv. Fuchu</strain>
    </source>
</reference>
<protein>
    <recommendedName>
        <fullName evidence="3">UDP-Glycosyltransferase superfamily protein</fullName>
    </recommendedName>
</protein>
<dbReference type="OrthoDB" id="5835829at2759"/>
<gene>
    <name evidence="1" type="ORF">Acr_00g0035390</name>
</gene>
<accession>A0A7J0DG86</accession>
<comment type="caution">
    <text evidence="1">The sequence shown here is derived from an EMBL/GenBank/DDBJ whole genome shotgun (WGS) entry which is preliminary data.</text>
</comment>
<dbReference type="Gene3D" id="3.40.50.2000">
    <property type="entry name" value="Glycogen Phosphorylase B"/>
    <property type="match status" value="1"/>
</dbReference>
<organism evidence="1 2">
    <name type="scientific">Actinidia rufa</name>
    <dbReference type="NCBI Taxonomy" id="165716"/>
    <lineage>
        <taxon>Eukaryota</taxon>
        <taxon>Viridiplantae</taxon>
        <taxon>Streptophyta</taxon>
        <taxon>Embryophyta</taxon>
        <taxon>Tracheophyta</taxon>
        <taxon>Spermatophyta</taxon>
        <taxon>Magnoliopsida</taxon>
        <taxon>eudicotyledons</taxon>
        <taxon>Gunneridae</taxon>
        <taxon>Pentapetalae</taxon>
        <taxon>asterids</taxon>
        <taxon>Ericales</taxon>
        <taxon>Actinidiaceae</taxon>
        <taxon>Actinidia</taxon>
    </lineage>
</organism>